<accession>K2G534</accession>
<protein>
    <submittedName>
        <fullName evidence="1">Uncharacterized protein</fullName>
    </submittedName>
</protein>
<name>K2G534_9BACT</name>
<reference evidence="1" key="1">
    <citation type="journal article" date="2012" name="Science">
        <title>Fermentation, hydrogen, and sulfur metabolism in multiple uncultivated bacterial phyla.</title>
        <authorList>
            <person name="Wrighton K.C."/>
            <person name="Thomas B.C."/>
            <person name="Sharon I."/>
            <person name="Miller C.S."/>
            <person name="Castelle C.J."/>
            <person name="VerBerkmoes N.C."/>
            <person name="Wilkins M.J."/>
            <person name="Hettich R.L."/>
            <person name="Lipton M.S."/>
            <person name="Williams K.H."/>
            <person name="Long P.E."/>
            <person name="Banfield J.F."/>
        </authorList>
    </citation>
    <scope>NUCLEOTIDE SEQUENCE [LARGE SCALE GENOMIC DNA]</scope>
</reference>
<gene>
    <name evidence="1" type="ORF">ACD_2C00180G0010</name>
</gene>
<proteinExistence type="predicted"/>
<evidence type="ECO:0000313" key="1">
    <source>
        <dbReference type="EMBL" id="EKE29417.1"/>
    </source>
</evidence>
<sequence length="58" mass="7209">MFLLMNSILYNIKLDNDKARAHISWIWKWKNNQELTFENLRDRIVKTKDRSEIIRNQF</sequence>
<dbReference type="EMBL" id="AMFJ01000180">
    <property type="protein sequence ID" value="EKE29417.1"/>
    <property type="molecule type" value="Genomic_DNA"/>
</dbReference>
<dbReference type="AlphaFoldDB" id="K2G534"/>
<comment type="caution">
    <text evidence="1">The sequence shown here is derived from an EMBL/GenBank/DDBJ whole genome shotgun (WGS) entry which is preliminary data.</text>
</comment>
<organism evidence="1">
    <name type="scientific">uncultured bacterium</name>
    <name type="common">gcode 4</name>
    <dbReference type="NCBI Taxonomy" id="1234023"/>
    <lineage>
        <taxon>Bacteria</taxon>
        <taxon>environmental samples</taxon>
    </lineage>
</organism>